<dbReference type="Pfam" id="PF12796">
    <property type="entry name" value="Ank_2"/>
    <property type="match status" value="1"/>
</dbReference>
<feature type="repeat" description="ANK" evidence="3">
    <location>
        <begin position="36"/>
        <end position="68"/>
    </location>
</feature>
<evidence type="ECO:0000256" key="2">
    <source>
        <dbReference type="ARBA" id="ARBA00023043"/>
    </source>
</evidence>
<dbReference type="InterPro" id="IPR051637">
    <property type="entry name" value="Ank_repeat_dom-contain_49"/>
</dbReference>
<dbReference type="PROSITE" id="PS50297">
    <property type="entry name" value="ANK_REP_REGION"/>
    <property type="match status" value="3"/>
</dbReference>
<evidence type="ECO:0000256" key="4">
    <source>
        <dbReference type="SAM" id="MobiDB-lite"/>
    </source>
</evidence>
<evidence type="ECO:0000313" key="5">
    <source>
        <dbReference type="EMBL" id="KAK7476330.1"/>
    </source>
</evidence>
<dbReference type="Proteomes" id="UP001519460">
    <property type="component" value="Unassembled WGS sequence"/>
</dbReference>
<name>A0ABD0JMS2_9CAEN</name>
<dbReference type="EMBL" id="JACVVK020000379">
    <property type="protein sequence ID" value="KAK7476330.1"/>
    <property type="molecule type" value="Genomic_DNA"/>
</dbReference>
<keyword evidence="2 3" id="KW-0040">ANK repeat</keyword>
<feature type="repeat" description="ANK" evidence="3">
    <location>
        <begin position="102"/>
        <end position="134"/>
    </location>
</feature>
<accession>A0ABD0JMS2</accession>
<gene>
    <name evidence="5" type="ORF">BaRGS_00032448</name>
</gene>
<dbReference type="PANTHER" id="PTHR24180:SF45">
    <property type="entry name" value="POLY [ADP-RIBOSE] POLYMERASE TANKYRASE"/>
    <property type="match status" value="1"/>
</dbReference>
<comment type="caution">
    <text evidence="5">The sequence shown here is derived from an EMBL/GenBank/DDBJ whole genome shotgun (WGS) entry which is preliminary data.</text>
</comment>
<dbReference type="AlphaFoldDB" id="A0ABD0JMS2"/>
<dbReference type="SUPFAM" id="SSF48403">
    <property type="entry name" value="Ankyrin repeat"/>
    <property type="match status" value="1"/>
</dbReference>
<keyword evidence="1" id="KW-0677">Repeat</keyword>
<feature type="compositionally biased region" description="Low complexity" evidence="4">
    <location>
        <begin position="203"/>
        <end position="213"/>
    </location>
</feature>
<dbReference type="Pfam" id="PF00023">
    <property type="entry name" value="Ank"/>
    <property type="match status" value="1"/>
</dbReference>
<dbReference type="Gene3D" id="1.25.40.20">
    <property type="entry name" value="Ankyrin repeat-containing domain"/>
    <property type="match status" value="1"/>
</dbReference>
<dbReference type="InterPro" id="IPR002110">
    <property type="entry name" value="Ankyrin_rpt"/>
</dbReference>
<dbReference type="PANTHER" id="PTHR24180">
    <property type="entry name" value="CYCLIN-DEPENDENT KINASE INHIBITOR 2C-RELATED"/>
    <property type="match status" value="1"/>
</dbReference>
<protein>
    <submittedName>
        <fullName evidence="5">Uncharacterized protein</fullName>
    </submittedName>
</protein>
<proteinExistence type="predicted"/>
<dbReference type="SMART" id="SM00248">
    <property type="entry name" value="ANK"/>
    <property type="match status" value="3"/>
</dbReference>
<evidence type="ECO:0000256" key="1">
    <source>
        <dbReference type="ARBA" id="ARBA00022737"/>
    </source>
</evidence>
<evidence type="ECO:0000313" key="6">
    <source>
        <dbReference type="Proteomes" id="UP001519460"/>
    </source>
</evidence>
<sequence>MARQLIEAIRKGDESEARNILRNEQYGCIDCQTSRRDGTALFWACAKGFLELVQLLIHKGANVNARTSYNSTPLIAAADRNRYQVMRCLVQNGADVNAQTSNGDTACHLAAYRGHLEAVKLLVEVGADLDLTNNKFRTPYDDAMRQGHVDILPYLDTSTQMFGCGPQAGEKKHECTDFKKADQTLASSQHHLDMTSHQRRHSSGSSDRFSSESLSRESSYEDCEVNNVDFSDRIRGREHDSSEFDFPDFDGPFSTDHPFSAPLSLSFKTNNLSSTTTDLDLATSDFSFGNSNDLSLTSTRPSEKSCYMTLNIPA</sequence>
<reference evidence="5 6" key="1">
    <citation type="journal article" date="2023" name="Sci. Data">
        <title>Genome assembly of the Korean intertidal mud-creeper Batillaria attramentaria.</title>
        <authorList>
            <person name="Patra A.K."/>
            <person name="Ho P.T."/>
            <person name="Jun S."/>
            <person name="Lee S.J."/>
            <person name="Kim Y."/>
            <person name="Won Y.J."/>
        </authorList>
    </citation>
    <scope>NUCLEOTIDE SEQUENCE [LARGE SCALE GENOMIC DNA]</scope>
    <source>
        <strain evidence="5">Wonlab-2016</strain>
    </source>
</reference>
<keyword evidence="6" id="KW-1185">Reference proteome</keyword>
<dbReference type="PROSITE" id="PS50088">
    <property type="entry name" value="ANK_REPEAT"/>
    <property type="match status" value="3"/>
</dbReference>
<feature type="region of interest" description="Disordered" evidence="4">
    <location>
        <begin position="186"/>
        <end position="216"/>
    </location>
</feature>
<organism evidence="5 6">
    <name type="scientific">Batillaria attramentaria</name>
    <dbReference type="NCBI Taxonomy" id="370345"/>
    <lineage>
        <taxon>Eukaryota</taxon>
        <taxon>Metazoa</taxon>
        <taxon>Spiralia</taxon>
        <taxon>Lophotrochozoa</taxon>
        <taxon>Mollusca</taxon>
        <taxon>Gastropoda</taxon>
        <taxon>Caenogastropoda</taxon>
        <taxon>Sorbeoconcha</taxon>
        <taxon>Cerithioidea</taxon>
        <taxon>Batillariidae</taxon>
        <taxon>Batillaria</taxon>
    </lineage>
</organism>
<dbReference type="InterPro" id="IPR036770">
    <property type="entry name" value="Ankyrin_rpt-contain_sf"/>
</dbReference>
<evidence type="ECO:0000256" key="3">
    <source>
        <dbReference type="PROSITE-ProRule" id="PRU00023"/>
    </source>
</evidence>
<feature type="repeat" description="ANK" evidence="3">
    <location>
        <begin position="69"/>
        <end position="101"/>
    </location>
</feature>